<proteinExistence type="predicted"/>
<evidence type="ECO:0000313" key="2">
    <source>
        <dbReference type="Proteomes" id="UP000199643"/>
    </source>
</evidence>
<accession>A0A1G7TB26</accession>
<dbReference type="AlphaFoldDB" id="A0A1G7TB26"/>
<keyword evidence="2" id="KW-1185">Reference proteome</keyword>
<name>A0A1G7TB26_9SPHI</name>
<dbReference type="RefSeq" id="WP_090498765.1">
    <property type="nucleotide sequence ID" value="NZ_FNCH01000005.1"/>
</dbReference>
<dbReference type="STRING" id="405671.SAMN05421827_105117"/>
<gene>
    <name evidence="1" type="ORF">SAMN05421827_105117</name>
</gene>
<dbReference type="EMBL" id="FNCH01000005">
    <property type="protein sequence ID" value="SDG31790.1"/>
    <property type="molecule type" value="Genomic_DNA"/>
</dbReference>
<organism evidence="1 2">
    <name type="scientific">Pedobacter terrae</name>
    <dbReference type="NCBI Taxonomy" id="405671"/>
    <lineage>
        <taxon>Bacteria</taxon>
        <taxon>Pseudomonadati</taxon>
        <taxon>Bacteroidota</taxon>
        <taxon>Sphingobacteriia</taxon>
        <taxon>Sphingobacteriales</taxon>
        <taxon>Sphingobacteriaceae</taxon>
        <taxon>Pedobacter</taxon>
    </lineage>
</organism>
<evidence type="ECO:0000313" key="1">
    <source>
        <dbReference type="EMBL" id="SDG31790.1"/>
    </source>
</evidence>
<dbReference type="OrthoDB" id="9939664at2"/>
<sequence length="130" mass="15168">MRFKANQEQLEGVVKMLGLMLDSFPAETIEQEVFEEIVNKVFIRLQAKSLQIYCNNNSWAFSLNAIEAKCIHIFCKNTYMDDVNYHYESHQLRKVFNEIDKVYGRIKPKNSPNRGMVTGSPVYRLDSPSR</sequence>
<dbReference type="Proteomes" id="UP000199643">
    <property type="component" value="Unassembled WGS sequence"/>
</dbReference>
<reference evidence="2" key="1">
    <citation type="submission" date="2016-10" db="EMBL/GenBank/DDBJ databases">
        <authorList>
            <person name="Varghese N."/>
            <person name="Submissions S."/>
        </authorList>
    </citation>
    <scope>NUCLEOTIDE SEQUENCE [LARGE SCALE GENOMIC DNA]</scope>
    <source>
        <strain evidence="2">DSM 17933</strain>
    </source>
</reference>
<protein>
    <submittedName>
        <fullName evidence="1">Uncharacterized protein</fullName>
    </submittedName>
</protein>